<accession>A0A419T230</accession>
<feature type="transmembrane region" description="Helical" evidence="4">
    <location>
        <begin position="12"/>
        <end position="36"/>
    </location>
</feature>
<protein>
    <submittedName>
        <fullName evidence="7">Peptidoglycan glycosyltransferase</fullName>
    </submittedName>
</protein>
<dbReference type="AlphaFoldDB" id="A0A419T230"/>
<keyword evidence="3 4" id="KW-0472">Membrane</keyword>
<feature type="domain" description="Penicillin-binding protein transpeptidase" evidence="5">
    <location>
        <begin position="244"/>
        <end position="563"/>
    </location>
</feature>
<keyword evidence="7" id="KW-0808">Transferase</keyword>
<organism evidence="7 8">
    <name type="scientific">Lacrimispora algidixylanolytica</name>
    <dbReference type="NCBI Taxonomy" id="94868"/>
    <lineage>
        <taxon>Bacteria</taxon>
        <taxon>Bacillati</taxon>
        <taxon>Bacillota</taxon>
        <taxon>Clostridia</taxon>
        <taxon>Lachnospirales</taxon>
        <taxon>Lachnospiraceae</taxon>
        <taxon>Lacrimispora</taxon>
    </lineage>
</organism>
<dbReference type="PANTHER" id="PTHR30627">
    <property type="entry name" value="PEPTIDOGLYCAN D,D-TRANSPEPTIDASE"/>
    <property type="match status" value="1"/>
</dbReference>
<dbReference type="SUPFAM" id="SSF56601">
    <property type="entry name" value="beta-lactamase/transpeptidase-like"/>
    <property type="match status" value="1"/>
</dbReference>
<evidence type="ECO:0000256" key="4">
    <source>
        <dbReference type="SAM" id="Phobius"/>
    </source>
</evidence>
<dbReference type="GO" id="GO:0008658">
    <property type="term" value="F:penicillin binding"/>
    <property type="evidence" value="ECO:0007669"/>
    <property type="project" value="InterPro"/>
</dbReference>
<comment type="subcellular location">
    <subcellularLocation>
        <location evidence="1">Membrane</location>
    </subcellularLocation>
</comment>
<reference evidence="7 8" key="1">
    <citation type="submission" date="2016-08" db="EMBL/GenBank/DDBJ databases">
        <title>A new outlook on sporulation: Clostridium algidixylanolyticum.</title>
        <authorList>
            <person name="Poppleton D.I."/>
            <person name="Gribaldo S."/>
        </authorList>
    </citation>
    <scope>NUCLEOTIDE SEQUENCE [LARGE SCALE GENOMIC DNA]</scope>
    <source>
        <strain evidence="7 8">SPL73</strain>
    </source>
</reference>
<dbReference type="OrthoDB" id="9804124at2"/>
<dbReference type="Pfam" id="PF03717">
    <property type="entry name" value="PBP_dimer"/>
    <property type="match status" value="1"/>
</dbReference>
<name>A0A419T230_9FIRM</name>
<dbReference type="PANTHER" id="PTHR30627:SF1">
    <property type="entry name" value="PEPTIDOGLYCAN D,D-TRANSPEPTIDASE FTSI"/>
    <property type="match status" value="1"/>
</dbReference>
<evidence type="ECO:0000313" key="8">
    <source>
        <dbReference type="Proteomes" id="UP000284277"/>
    </source>
</evidence>
<evidence type="ECO:0000313" key="7">
    <source>
        <dbReference type="EMBL" id="RKD31503.1"/>
    </source>
</evidence>
<dbReference type="RefSeq" id="WP_120197043.1">
    <property type="nucleotide sequence ID" value="NZ_MCIA01000018.1"/>
</dbReference>
<dbReference type="InterPro" id="IPR036138">
    <property type="entry name" value="PBP_dimer_sf"/>
</dbReference>
<keyword evidence="8" id="KW-1185">Reference proteome</keyword>
<dbReference type="GO" id="GO:0005886">
    <property type="term" value="C:plasma membrane"/>
    <property type="evidence" value="ECO:0007669"/>
    <property type="project" value="TreeGrafter"/>
</dbReference>
<evidence type="ECO:0000259" key="5">
    <source>
        <dbReference type="Pfam" id="PF00905"/>
    </source>
</evidence>
<dbReference type="Proteomes" id="UP000284277">
    <property type="component" value="Unassembled WGS sequence"/>
</dbReference>
<dbReference type="InterPro" id="IPR050515">
    <property type="entry name" value="Beta-lactam/transpept"/>
</dbReference>
<evidence type="ECO:0000256" key="1">
    <source>
        <dbReference type="ARBA" id="ARBA00004370"/>
    </source>
</evidence>
<dbReference type="Gene3D" id="3.30.450.330">
    <property type="match status" value="1"/>
</dbReference>
<comment type="similarity">
    <text evidence="2">Belongs to the transpeptidase family.</text>
</comment>
<dbReference type="Pfam" id="PF00905">
    <property type="entry name" value="Transpeptidase"/>
    <property type="match status" value="1"/>
</dbReference>
<feature type="domain" description="Penicillin-binding protein dimerisation" evidence="6">
    <location>
        <begin position="55"/>
        <end position="201"/>
    </location>
</feature>
<dbReference type="GO" id="GO:0071555">
    <property type="term" value="P:cell wall organization"/>
    <property type="evidence" value="ECO:0007669"/>
    <property type="project" value="TreeGrafter"/>
</dbReference>
<proteinExistence type="inferred from homology"/>
<evidence type="ECO:0000259" key="6">
    <source>
        <dbReference type="Pfam" id="PF03717"/>
    </source>
</evidence>
<dbReference type="Gene3D" id="3.90.1310.10">
    <property type="entry name" value="Penicillin-binding protein 2a (Domain 2)"/>
    <property type="match status" value="1"/>
</dbReference>
<dbReference type="GO" id="GO:0016740">
    <property type="term" value="F:transferase activity"/>
    <property type="evidence" value="ECO:0007669"/>
    <property type="project" value="UniProtKB-KW"/>
</dbReference>
<dbReference type="InterPro" id="IPR005311">
    <property type="entry name" value="PBP_dimer"/>
</dbReference>
<keyword evidence="4" id="KW-1133">Transmembrane helix</keyword>
<comment type="caution">
    <text evidence="7">The sequence shown here is derived from an EMBL/GenBank/DDBJ whole genome shotgun (WGS) entry which is preliminary data.</text>
</comment>
<gene>
    <name evidence="7" type="ORF">BET01_20345</name>
</gene>
<dbReference type="Gene3D" id="3.40.710.10">
    <property type="entry name" value="DD-peptidase/beta-lactamase superfamily"/>
    <property type="match status" value="1"/>
</dbReference>
<keyword evidence="4" id="KW-0812">Transmembrane</keyword>
<evidence type="ECO:0000256" key="2">
    <source>
        <dbReference type="ARBA" id="ARBA00007171"/>
    </source>
</evidence>
<evidence type="ECO:0000256" key="3">
    <source>
        <dbReference type="ARBA" id="ARBA00023136"/>
    </source>
</evidence>
<sequence>MNSNKTHHREKIALLFFLLFLAMTGLMGRLIFLMVFRSEHYSAMAEDLHERERTIKAARGNIIDANGTVIATNRTVCTISVIHNQVKQPDEVVAVLSKELGIDEEEVRKKVKKYSSREIIKTNVDKALGDQIRTYHLAGVKVDEDYKRYYPYDTMASKVLGFTGGDNQGIIGLEVKYEQYLKGLNGKILTMSDAAGIEIENAAEDRIEPVSGQTLQISLDVNIQKYCEQAAYQVMEKKGAKKVSIIIMNPKTGEIMAMVNAPEFNLNDPFTLNTNTEIPTSAKEKQDLLNQMWRNPCINDTYEPGSTFKIITAAAGLEEGVVKLDDHFSCPGFRVVEDRKIRCHKVGGHGSETFLQGMMNSCNPVLIDVGQRLGVDNYYKYFEQFGLKGKTGIDVPGEASTIMHKKQDMGLVELATVSFGQSFQITPLQLITTSASIVNGGNRITPHFGVKAISSDGETSNAFTYPVKEGIVSEKTSETMRYILEQVVSEGSGKRAKIDGYRVGGKTATSEKLPRSLKKYISSFVGFAPANDPQVIALITIDEPQGIYYGGTIAAPVIADILKNILPYLGIEPTEEKTVSTFRISG</sequence>
<dbReference type="InterPro" id="IPR012338">
    <property type="entry name" value="Beta-lactam/transpept-like"/>
</dbReference>
<dbReference type="EMBL" id="MCIA01000018">
    <property type="protein sequence ID" value="RKD31503.1"/>
    <property type="molecule type" value="Genomic_DNA"/>
</dbReference>
<dbReference type="SUPFAM" id="SSF56519">
    <property type="entry name" value="Penicillin binding protein dimerisation domain"/>
    <property type="match status" value="1"/>
</dbReference>
<dbReference type="InterPro" id="IPR001460">
    <property type="entry name" value="PCN-bd_Tpept"/>
</dbReference>